<proteinExistence type="predicted"/>
<reference evidence="1" key="1">
    <citation type="journal article" date="2014" name="Int. J. Syst. Evol. Microbiol.">
        <title>Complete genome sequence of Corynebacterium casei LMG S-19264T (=DSM 44701T), isolated from a smear-ripened cheese.</title>
        <authorList>
            <consortium name="US DOE Joint Genome Institute (JGI-PGF)"/>
            <person name="Walter F."/>
            <person name="Albersmeier A."/>
            <person name="Kalinowski J."/>
            <person name="Ruckert C."/>
        </authorList>
    </citation>
    <scope>NUCLEOTIDE SEQUENCE</scope>
    <source>
        <strain evidence="1">CGMCC 1.12187</strain>
    </source>
</reference>
<dbReference type="NCBIfam" id="TIGR03089">
    <property type="entry name" value="TIGR03089 family protein"/>
    <property type="match status" value="1"/>
</dbReference>
<dbReference type="Gene3D" id="3.40.50.12780">
    <property type="entry name" value="N-terminal domain of ligase-like"/>
    <property type="match status" value="1"/>
</dbReference>
<evidence type="ECO:0000313" key="1">
    <source>
        <dbReference type="EMBL" id="GGG43065.1"/>
    </source>
</evidence>
<dbReference type="InterPro" id="IPR017523">
    <property type="entry name" value="Rv3268"/>
</dbReference>
<dbReference type="Proteomes" id="UP000638848">
    <property type="component" value="Unassembled WGS sequence"/>
</dbReference>
<keyword evidence="2" id="KW-1185">Reference proteome</keyword>
<protein>
    <recommendedName>
        <fullName evidence="3">TIGR03089 family protein</fullName>
    </recommendedName>
</protein>
<dbReference type="RefSeq" id="WP_188533949.1">
    <property type="nucleotide sequence ID" value="NZ_BMEQ01000001.1"/>
</dbReference>
<evidence type="ECO:0008006" key="3">
    <source>
        <dbReference type="Google" id="ProtNLM"/>
    </source>
</evidence>
<sequence length="257" mass="26916">MNFPLPTSVPRLVDTLRRSSRPALLWYGADGERVELSGRVLDNWAAKTANLCVDELDLGSGDLVVLGDEVHWRALAVTLGAWTAGAAVRPSDPRGTTADGDVVVALVDAEGGLPPLLAHPPAGARAVVVDRPALSLGLRGGAPDDAVDYCAEVRSHADVYSGLEEPVADGPALPDPDVGQEITHARLLPRALEEAAGREEQWGTAAAVHVPGRQVDPRFLLRVLAVLASGRAVVLTDRDTADGSWTAVLTAENAVGF</sequence>
<dbReference type="AlphaFoldDB" id="A0A917LLW6"/>
<dbReference type="InterPro" id="IPR042099">
    <property type="entry name" value="ANL_N_sf"/>
</dbReference>
<organism evidence="1 2">
    <name type="scientific">Kocuria dechangensis</name>
    <dbReference type="NCBI Taxonomy" id="1176249"/>
    <lineage>
        <taxon>Bacteria</taxon>
        <taxon>Bacillati</taxon>
        <taxon>Actinomycetota</taxon>
        <taxon>Actinomycetes</taxon>
        <taxon>Micrococcales</taxon>
        <taxon>Micrococcaceae</taxon>
        <taxon>Kocuria</taxon>
    </lineage>
</organism>
<dbReference type="EMBL" id="BMEQ01000001">
    <property type="protein sequence ID" value="GGG43065.1"/>
    <property type="molecule type" value="Genomic_DNA"/>
</dbReference>
<evidence type="ECO:0000313" key="2">
    <source>
        <dbReference type="Proteomes" id="UP000638848"/>
    </source>
</evidence>
<comment type="caution">
    <text evidence="1">The sequence shown here is derived from an EMBL/GenBank/DDBJ whole genome shotgun (WGS) entry which is preliminary data.</text>
</comment>
<accession>A0A917LLW6</accession>
<name>A0A917LLW6_9MICC</name>
<dbReference type="SUPFAM" id="SSF56801">
    <property type="entry name" value="Acetyl-CoA synthetase-like"/>
    <property type="match status" value="1"/>
</dbReference>
<gene>
    <name evidence="1" type="ORF">GCM10011374_01820</name>
</gene>
<reference evidence="1" key="2">
    <citation type="submission" date="2020-09" db="EMBL/GenBank/DDBJ databases">
        <authorList>
            <person name="Sun Q."/>
            <person name="Zhou Y."/>
        </authorList>
    </citation>
    <scope>NUCLEOTIDE SEQUENCE</scope>
    <source>
        <strain evidence="1">CGMCC 1.12187</strain>
    </source>
</reference>